<sequence>PRFDRPSDFHDEDSIDDKPNLFGLQGLNSDSEKHSGFSSYNSNQEKNKEHVPYIFESNPGSAWTKQNSRGNSGFRFSDDFPDSETMGRSIIGNENTKLSEHSEESPDWNSKVNNFYSDVSPRSQNSGRQSKVSPIFDSDKPSSFSSEQPSLYNPLGTYDQPGGEESGRHLSPDTLATITETLGAINTVGRYLVNYTRGGMLVRPVGDR</sequence>
<feature type="non-terminal residue" evidence="2">
    <location>
        <position position="208"/>
    </location>
</feature>
<evidence type="ECO:0000313" key="2">
    <source>
        <dbReference type="EMBL" id="JAS12770.1"/>
    </source>
</evidence>
<feature type="region of interest" description="Disordered" evidence="1">
    <location>
        <begin position="1"/>
        <end position="171"/>
    </location>
</feature>
<reference evidence="2" key="1">
    <citation type="submission" date="2015-12" db="EMBL/GenBank/DDBJ databases">
        <title>De novo transcriptome assembly of four potential Pierce s Disease insect vectors from Arizona vineyards.</title>
        <authorList>
            <person name="Tassone E.E."/>
        </authorList>
    </citation>
    <scope>NUCLEOTIDE SEQUENCE</scope>
</reference>
<dbReference type="AlphaFoldDB" id="A0A1B6CHB4"/>
<accession>A0A1B6CHB4</accession>
<proteinExistence type="predicted"/>
<protein>
    <submittedName>
        <fullName evidence="2">Uncharacterized protein</fullName>
    </submittedName>
</protein>
<organism evidence="2">
    <name type="scientific">Clastoptera arizonana</name>
    <name type="common">Arizona spittle bug</name>
    <dbReference type="NCBI Taxonomy" id="38151"/>
    <lineage>
        <taxon>Eukaryota</taxon>
        <taxon>Metazoa</taxon>
        <taxon>Ecdysozoa</taxon>
        <taxon>Arthropoda</taxon>
        <taxon>Hexapoda</taxon>
        <taxon>Insecta</taxon>
        <taxon>Pterygota</taxon>
        <taxon>Neoptera</taxon>
        <taxon>Paraneoptera</taxon>
        <taxon>Hemiptera</taxon>
        <taxon>Auchenorrhyncha</taxon>
        <taxon>Cercopoidea</taxon>
        <taxon>Clastopteridae</taxon>
        <taxon>Clastoptera</taxon>
    </lineage>
</organism>
<gene>
    <name evidence="2" type="ORF">g.45516</name>
</gene>
<evidence type="ECO:0000256" key="1">
    <source>
        <dbReference type="SAM" id="MobiDB-lite"/>
    </source>
</evidence>
<feature type="non-terminal residue" evidence="2">
    <location>
        <position position="1"/>
    </location>
</feature>
<dbReference type="EMBL" id="GEDC01024528">
    <property type="protein sequence ID" value="JAS12770.1"/>
    <property type="molecule type" value="Transcribed_RNA"/>
</dbReference>
<feature type="compositionally biased region" description="Polar residues" evidence="1">
    <location>
        <begin position="58"/>
        <end position="71"/>
    </location>
</feature>
<name>A0A1B6CHB4_9HEMI</name>
<feature type="compositionally biased region" description="Polar residues" evidence="1">
    <location>
        <begin position="141"/>
        <end position="151"/>
    </location>
</feature>
<feature type="compositionally biased region" description="Polar residues" evidence="1">
    <location>
        <begin position="107"/>
        <end position="132"/>
    </location>
</feature>